<organism evidence="1 2">
    <name type="scientific">Actinacidiphila acididurans</name>
    <dbReference type="NCBI Taxonomy" id="2784346"/>
    <lineage>
        <taxon>Bacteria</taxon>
        <taxon>Bacillati</taxon>
        <taxon>Actinomycetota</taxon>
        <taxon>Actinomycetes</taxon>
        <taxon>Kitasatosporales</taxon>
        <taxon>Streptomycetaceae</taxon>
        <taxon>Actinacidiphila</taxon>
    </lineage>
</organism>
<name>A0ABS2TZF7_9ACTN</name>
<sequence>MRVARNVLIVLVVLFGLFVAADRITVSIAQNKAAQQAQTTQGLSSKPHVSIEGFPFLTQVLSGKLDHVKVSAQGLAASSDGQQVRFESLHADLHGVKLSNGFRSAVADRADGQVFLTYADLQKAINIPGLTVSYGGPAAGGGARVRLSGPMLGSQLSVVSTLSADGGHSVALHADKVPTAFSALGLENQLRHQIDVTLPIAHLPEGLGLTSVAAAQDGITVTADGHHVVLAN</sequence>
<evidence type="ECO:0000313" key="1">
    <source>
        <dbReference type="EMBL" id="MBM9508452.1"/>
    </source>
</evidence>
<protein>
    <submittedName>
        <fullName evidence="1">DUF2993 domain-containing protein</fullName>
    </submittedName>
</protein>
<proteinExistence type="predicted"/>
<dbReference type="InterPro" id="IPR021373">
    <property type="entry name" value="DUF2993"/>
</dbReference>
<dbReference type="RefSeq" id="WP_205360462.1">
    <property type="nucleotide sequence ID" value="NZ_JADKYB010000018.1"/>
</dbReference>
<keyword evidence="2" id="KW-1185">Reference proteome</keyword>
<accession>A0ABS2TZF7</accession>
<evidence type="ECO:0000313" key="2">
    <source>
        <dbReference type="Proteomes" id="UP000749040"/>
    </source>
</evidence>
<comment type="caution">
    <text evidence="1">The sequence shown here is derived from an EMBL/GenBank/DDBJ whole genome shotgun (WGS) entry which is preliminary data.</text>
</comment>
<dbReference type="EMBL" id="JADKYB010000018">
    <property type="protein sequence ID" value="MBM9508452.1"/>
    <property type="molecule type" value="Genomic_DNA"/>
</dbReference>
<dbReference type="Proteomes" id="UP000749040">
    <property type="component" value="Unassembled WGS sequence"/>
</dbReference>
<gene>
    <name evidence="1" type="ORF">ITX44_28635</name>
</gene>
<dbReference type="Pfam" id="PF11209">
    <property type="entry name" value="LmeA"/>
    <property type="match status" value="1"/>
</dbReference>
<reference evidence="1 2" key="1">
    <citation type="submission" date="2021-01" db="EMBL/GenBank/DDBJ databases">
        <title>Streptomyces acididurans sp. nov., isolated from a peat swamp forest soil.</title>
        <authorList>
            <person name="Chantavorakit T."/>
            <person name="Duangmal K."/>
        </authorList>
    </citation>
    <scope>NUCLEOTIDE SEQUENCE [LARGE SCALE GENOMIC DNA]</scope>
    <source>
        <strain evidence="1 2">KK5PA1</strain>
    </source>
</reference>